<evidence type="ECO:0000313" key="5">
    <source>
        <dbReference type="Proteomes" id="UP000199208"/>
    </source>
</evidence>
<dbReference type="Proteomes" id="UP000199208">
    <property type="component" value="Unassembled WGS sequence"/>
</dbReference>
<gene>
    <name evidence="4" type="ORF">SAMN03080599_03071</name>
</gene>
<organism evidence="4 5">
    <name type="scientific">Acidaminobacter hydrogenoformans DSM 2784</name>
    <dbReference type="NCBI Taxonomy" id="1120920"/>
    <lineage>
        <taxon>Bacteria</taxon>
        <taxon>Bacillati</taxon>
        <taxon>Bacillota</taxon>
        <taxon>Clostridia</taxon>
        <taxon>Peptostreptococcales</taxon>
        <taxon>Acidaminobacteraceae</taxon>
        <taxon>Acidaminobacter</taxon>
    </lineage>
</organism>
<evidence type="ECO:0000313" key="4">
    <source>
        <dbReference type="EMBL" id="SCZ81826.1"/>
    </source>
</evidence>
<dbReference type="InterPro" id="IPR050902">
    <property type="entry name" value="ABC_Transporter_SBP"/>
</dbReference>
<dbReference type="InterPro" id="IPR002491">
    <property type="entry name" value="ABC_transptr_periplasmic_BD"/>
</dbReference>
<evidence type="ECO:0000259" key="3">
    <source>
        <dbReference type="Pfam" id="PF01497"/>
    </source>
</evidence>
<dbReference type="Pfam" id="PF01497">
    <property type="entry name" value="Peripla_BP_2"/>
    <property type="match status" value="1"/>
</dbReference>
<protein>
    <submittedName>
        <fullName evidence="4">Iron complex transport system substrate-binding protein</fullName>
    </submittedName>
</protein>
<dbReference type="AlphaFoldDB" id="A0A1G5S678"/>
<name>A0A1G5S678_9FIRM</name>
<dbReference type="Gene3D" id="3.40.50.1980">
    <property type="entry name" value="Nitrogenase molybdenum iron protein domain"/>
    <property type="match status" value="2"/>
</dbReference>
<dbReference type="PANTHER" id="PTHR30535">
    <property type="entry name" value="VITAMIN B12-BINDING PROTEIN"/>
    <property type="match status" value="1"/>
</dbReference>
<evidence type="ECO:0000256" key="2">
    <source>
        <dbReference type="SAM" id="SignalP"/>
    </source>
</evidence>
<dbReference type="STRING" id="1120920.SAMN03080599_03071"/>
<proteinExistence type="inferred from homology"/>
<dbReference type="EMBL" id="FMWL01000024">
    <property type="protein sequence ID" value="SCZ81826.1"/>
    <property type="molecule type" value="Genomic_DNA"/>
</dbReference>
<feature type="chain" id="PRO_5039704422" evidence="2">
    <location>
        <begin position="32"/>
        <end position="366"/>
    </location>
</feature>
<sequence length="366" mass="40194">MKKQWLQRLLSTVLLPMVIVLTACTPMSAPAGPTPAEPADTRTIVDCDGRTVEIPVGDLKIACLYAYAGHSMTLLDTQDQIVALVEGLKRDQLMQLKRPDIGSLSVPSATGVINVEELIASGAELALIRHSIALSGAETEKMDKAGIPYIVIDYTNIEEQKRSIEVLGEVLNRQEAAQAYLDFYEDTIGWAQSRISDIPAEERVRIYHAVNEATRTDAKGSIQAEITALAGLINVSAEAGAALSDEKTFVTLEEIYGWRPEAIIANEHLVTSYILTDAKWQGLEAVQSGQVFTLPVGISRWGHPGSIETPMAVLYLAQYFYPEKFEDLDMVQFTADYYKTFFGLDFTPEEIEEILSGVGMRAAKTS</sequence>
<dbReference type="Gene3D" id="1.20.58.2180">
    <property type="match status" value="1"/>
</dbReference>
<keyword evidence="5" id="KW-1185">Reference proteome</keyword>
<keyword evidence="2" id="KW-0732">Signal</keyword>
<feature type="signal peptide" evidence="2">
    <location>
        <begin position="1"/>
        <end position="31"/>
    </location>
</feature>
<dbReference type="OrthoDB" id="9787830at2"/>
<evidence type="ECO:0000256" key="1">
    <source>
        <dbReference type="ARBA" id="ARBA00008814"/>
    </source>
</evidence>
<reference evidence="4 5" key="1">
    <citation type="submission" date="2016-10" db="EMBL/GenBank/DDBJ databases">
        <authorList>
            <person name="de Groot N.N."/>
        </authorList>
    </citation>
    <scope>NUCLEOTIDE SEQUENCE [LARGE SCALE GENOMIC DNA]</scope>
    <source>
        <strain evidence="4 5">DSM 2784</strain>
    </source>
</reference>
<feature type="domain" description="Fe/B12 periplasmic-binding" evidence="3">
    <location>
        <begin position="110"/>
        <end position="295"/>
    </location>
</feature>
<comment type="similarity">
    <text evidence="1">Belongs to the bacterial solute-binding protein 8 family.</text>
</comment>
<dbReference type="PANTHER" id="PTHR30535:SF34">
    <property type="entry name" value="MOLYBDATE-BINDING PROTEIN MOLA"/>
    <property type="match status" value="1"/>
</dbReference>
<dbReference type="SUPFAM" id="SSF53807">
    <property type="entry name" value="Helical backbone' metal receptor"/>
    <property type="match status" value="1"/>
</dbReference>
<accession>A0A1G5S678</accession>
<dbReference type="RefSeq" id="WP_092593022.1">
    <property type="nucleotide sequence ID" value="NZ_FMWL01000024.1"/>
</dbReference>